<dbReference type="AlphaFoldDB" id="A0A1H2HKV1"/>
<dbReference type="RefSeq" id="WP_157524204.1">
    <property type="nucleotide sequence ID" value="NZ_KQ061220.1"/>
</dbReference>
<evidence type="ECO:0000313" key="2">
    <source>
        <dbReference type="EMBL" id="SDU32359.1"/>
    </source>
</evidence>
<feature type="compositionally biased region" description="Basic and acidic residues" evidence="1">
    <location>
        <begin position="97"/>
        <end position="108"/>
    </location>
</feature>
<accession>A0A1H2HKV1</accession>
<proteinExistence type="predicted"/>
<feature type="region of interest" description="Disordered" evidence="1">
    <location>
        <begin position="74"/>
        <end position="108"/>
    </location>
</feature>
<dbReference type="Proteomes" id="UP000182977">
    <property type="component" value="Chromosome I"/>
</dbReference>
<name>A0A1H2HKV1_9ACTN</name>
<evidence type="ECO:0000256" key="1">
    <source>
        <dbReference type="SAM" id="MobiDB-lite"/>
    </source>
</evidence>
<keyword evidence="3" id="KW-1185">Reference proteome</keyword>
<organism evidence="2 3">
    <name type="scientific">Jiangella alkaliphila</name>
    <dbReference type="NCBI Taxonomy" id="419479"/>
    <lineage>
        <taxon>Bacteria</taxon>
        <taxon>Bacillati</taxon>
        <taxon>Actinomycetota</taxon>
        <taxon>Actinomycetes</taxon>
        <taxon>Jiangellales</taxon>
        <taxon>Jiangellaceae</taxon>
        <taxon>Jiangella</taxon>
    </lineage>
</organism>
<sequence>MTERFSNRQSLMDAATVLAARRAIDRELAQLVADPFDRDAAKRLHDAVGANADRAQEALERLVHVTELREPWEFGAVGSDPGAGSDGEVAPPSSSPHRYDAAHEEPAP</sequence>
<protein>
    <submittedName>
        <fullName evidence="2">Uncharacterized protein</fullName>
    </submittedName>
</protein>
<gene>
    <name evidence="2" type="ORF">SAMN04488563_1097</name>
</gene>
<dbReference type="EMBL" id="LT629791">
    <property type="protein sequence ID" value="SDU32359.1"/>
    <property type="molecule type" value="Genomic_DNA"/>
</dbReference>
<reference evidence="3" key="1">
    <citation type="submission" date="2016-10" db="EMBL/GenBank/DDBJ databases">
        <authorList>
            <person name="Varghese N."/>
            <person name="Submissions S."/>
        </authorList>
    </citation>
    <scope>NUCLEOTIDE SEQUENCE [LARGE SCALE GENOMIC DNA]</scope>
    <source>
        <strain evidence="3">DSM 45079</strain>
    </source>
</reference>
<dbReference type="OrthoDB" id="5188317at2"/>
<evidence type="ECO:0000313" key="3">
    <source>
        <dbReference type="Proteomes" id="UP000182977"/>
    </source>
</evidence>
<dbReference type="STRING" id="419479.SAMN04488563_1097"/>